<protein>
    <recommendedName>
        <fullName evidence="4">Crinkler effector protein N-terminal domain-containing protein</fullName>
    </recommendedName>
</protein>
<dbReference type="Pfam" id="PF20147">
    <property type="entry name" value="Crinkler"/>
    <property type="match status" value="1"/>
</dbReference>
<proteinExistence type="predicted"/>
<comment type="caution">
    <text evidence="5">The sequence shown here is derived from an EMBL/GenBank/DDBJ whole genome shotgun (WGS) entry which is preliminary data.</text>
</comment>
<evidence type="ECO:0000256" key="3">
    <source>
        <dbReference type="ARBA" id="ARBA00022525"/>
    </source>
</evidence>
<feature type="non-terminal residue" evidence="5">
    <location>
        <position position="123"/>
    </location>
</feature>
<evidence type="ECO:0000256" key="2">
    <source>
        <dbReference type="ARBA" id="ARBA00004613"/>
    </source>
</evidence>
<accession>W2YW42</accession>
<evidence type="ECO:0000313" key="6">
    <source>
        <dbReference type="Proteomes" id="UP000018948"/>
    </source>
</evidence>
<feature type="domain" description="Crinkler effector protein N-terminal" evidence="4">
    <location>
        <begin position="16"/>
        <end position="123"/>
    </location>
</feature>
<dbReference type="Proteomes" id="UP000018948">
    <property type="component" value="Unassembled WGS sequence"/>
</dbReference>
<evidence type="ECO:0000313" key="5">
    <source>
        <dbReference type="EMBL" id="ETP39035.1"/>
    </source>
</evidence>
<gene>
    <name evidence="5" type="ORF">F442_13478</name>
</gene>
<dbReference type="GO" id="GO:0005576">
    <property type="term" value="C:extracellular region"/>
    <property type="evidence" value="ECO:0007669"/>
    <property type="project" value="UniProtKB-SubCell"/>
</dbReference>
<sequence length="123" mass="14223">MKMAEEKNMEEAETEVKLRCGVYGEGSVFSVEIQSNADVEVLQEKIFAKKRYSERYKFDASELTLYLAQKKGETTWQADDDNLDALLQGDVDKKYMKMRPSWKLNKKELFGPSFTPGDEEIHV</sequence>
<name>W2YW42_PHYNI</name>
<dbReference type="EMBL" id="ANIY01002830">
    <property type="protein sequence ID" value="ETP39035.1"/>
    <property type="molecule type" value="Genomic_DNA"/>
</dbReference>
<dbReference type="InterPro" id="IPR045379">
    <property type="entry name" value="Crinkler_N"/>
</dbReference>
<dbReference type="AlphaFoldDB" id="W2YW42"/>
<organism evidence="5 6">
    <name type="scientific">Phytophthora nicotianae P10297</name>
    <dbReference type="NCBI Taxonomy" id="1317064"/>
    <lineage>
        <taxon>Eukaryota</taxon>
        <taxon>Sar</taxon>
        <taxon>Stramenopiles</taxon>
        <taxon>Oomycota</taxon>
        <taxon>Peronosporomycetes</taxon>
        <taxon>Peronosporales</taxon>
        <taxon>Peronosporaceae</taxon>
        <taxon>Phytophthora</taxon>
    </lineage>
</organism>
<dbReference type="OrthoDB" id="165123at2759"/>
<evidence type="ECO:0000259" key="4">
    <source>
        <dbReference type="Pfam" id="PF20147"/>
    </source>
</evidence>
<comment type="subcellular location">
    <subcellularLocation>
        <location evidence="1">Host cell</location>
    </subcellularLocation>
    <subcellularLocation>
        <location evidence="2">Secreted</location>
    </subcellularLocation>
</comment>
<reference evidence="5 6" key="1">
    <citation type="submission" date="2013-11" db="EMBL/GenBank/DDBJ databases">
        <title>The Genome Sequence of Phytophthora parasitica P10297.</title>
        <authorList>
            <consortium name="The Broad Institute Genomics Platform"/>
            <person name="Russ C."/>
            <person name="Tyler B."/>
            <person name="Panabieres F."/>
            <person name="Shan W."/>
            <person name="Tripathy S."/>
            <person name="Grunwald N."/>
            <person name="Machado M."/>
            <person name="Johnson C.S."/>
            <person name="Walker B."/>
            <person name="Young S.K."/>
            <person name="Zeng Q."/>
            <person name="Gargeya S."/>
            <person name="Fitzgerald M."/>
            <person name="Haas B."/>
            <person name="Abouelleil A."/>
            <person name="Allen A.W."/>
            <person name="Alvarado L."/>
            <person name="Arachchi H.M."/>
            <person name="Berlin A.M."/>
            <person name="Chapman S.B."/>
            <person name="Gainer-Dewar J."/>
            <person name="Goldberg J."/>
            <person name="Griggs A."/>
            <person name="Gujja S."/>
            <person name="Hansen M."/>
            <person name="Howarth C."/>
            <person name="Imamovic A."/>
            <person name="Ireland A."/>
            <person name="Larimer J."/>
            <person name="McCowan C."/>
            <person name="Murphy C."/>
            <person name="Pearson M."/>
            <person name="Poon T.W."/>
            <person name="Priest M."/>
            <person name="Roberts A."/>
            <person name="Saif S."/>
            <person name="Shea T."/>
            <person name="Sisk P."/>
            <person name="Sykes S."/>
            <person name="Wortman J."/>
            <person name="Nusbaum C."/>
            <person name="Birren B."/>
        </authorList>
    </citation>
    <scope>NUCLEOTIDE SEQUENCE [LARGE SCALE GENOMIC DNA]</scope>
    <source>
        <strain evidence="5 6">P10297</strain>
    </source>
</reference>
<dbReference type="GO" id="GO:0043657">
    <property type="term" value="C:host cell"/>
    <property type="evidence" value="ECO:0007669"/>
    <property type="project" value="UniProtKB-SubCell"/>
</dbReference>
<evidence type="ECO:0000256" key="1">
    <source>
        <dbReference type="ARBA" id="ARBA00004340"/>
    </source>
</evidence>
<keyword evidence="3" id="KW-0964">Secreted</keyword>